<comment type="caution">
    <text evidence="2">The sequence shown here is derived from an EMBL/GenBank/DDBJ whole genome shotgun (WGS) entry which is preliminary data.</text>
</comment>
<reference evidence="2" key="2">
    <citation type="submission" date="2021-02" db="EMBL/GenBank/DDBJ databases">
        <authorList>
            <person name="Kimball J.A."/>
            <person name="Haas M.W."/>
            <person name="Macchietto M."/>
            <person name="Kono T."/>
            <person name="Duquette J."/>
            <person name="Shao M."/>
        </authorList>
    </citation>
    <scope>NUCLEOTIDE SEQUENCE</scope>
    <source>
        <tissue evidence="2">Fresh leaf tissue</tissue>
    </source>
</reference>
<evidence type="ECO:0000256" key="1">
    <source>
        <dbReference type="SAM" id="MobiDB-lite"/>
    </source>
</evidence>
<feature type="region of interest" description="Disordered" evidence="1">
    <location>
        <begin position="44"/>
        <end position="109"/>
    </location>
</feature>
<evidence type="ECO:0000313" key="2">
    <source>
        <dbReference type="EMBL" id="KAG8066151.1"/>
    </source>
</evidence>
<dbReference type="Proteomes" id="UP000729402">
    <property type="component" value="Unassembled WGS sequence"/>
</dbReference>
<reference evidence="2" key="1">
    <citation type="journal article" date="2021" name="bioRxiv">
        <title>Whole Genome Assembly and Annotation of Northern Wild Rice, Zizania palustris L., Supports a Whole Genome Duplication in the Zizania Genus.</title>
        <authorList>
            <person name="Haas M."/>
            <person name="Kono T."/>
            <person name="Macchietto M."/>
            <person name="Millas R."/>
            <person name="McGilp L."/>
            <person name="Shao M."/>
            <person name="Duquette J."/>
            <person name="Hirsch C.N."/>
            <person name="Kimball J."/>
        </authorList>
    </citation>
    <scope>NUCLEOTIDE SEQUENCE</scope>
    <source>
        <tissue evidence="2">Fresh leaf tissue</tissue>
    </source>
</reference>
<dbReference type="AlphaFoldDB" id="A0A8J5VPJ0"/>
<dbReference type="EMBL" id="JAAALK010000285">
    <property type="protein sequence ID" value="KAG8066151.1"/>
    <property type="molecule type" value="Genomic_DNA"/>
</dbReference>
<feature type="compositionally biased region" description="Acidic residues" evidence="1">
    <location>
        <begin position="55"/>
        <end position="75"/>
    </location>
</feature>
<proteinExistence type="predicted"/>
<accession>A0A8J5VPJ0</accession>
<name>A0A8J5VPJ0_ZIZPA</name>
<organism evidence="2 3">
    <name type="scientific">Zizania palustris</name>
    <name type="common">Northern wild rice</name>
    <dbReference type="NCBI Taxonomy" id="103762"/>
    <lineage>
        <taxon>Eukaryota</taxon>
        <taxon>Viridiplantae</taxon>
        <taxon>Streptophyta</taxon>
        <taxon>Embryophyta</taxon>
        <taxon>Tracheophyta</taxon>
        <taxon>Spermatophyta</taxon>
        <taxon>Magnoliopsida</taxon>
        <taxon>Liliopsida</taxon>
        <taxon>Poales</taxon>
        <taxon>Poaceae</taxon>
        <taxon>BOP clade</taxon>
        <taxon>Oryzoideae</taxon>
        <taxon>Oryzeae</taxon>
        <taxon>Zizaniinae</taxon>
        <taxon>Zizania</taxon>
    </lineage>
</organism>
<keyword evidence="3" id="KW-1185">Reference proteome</keyword>
<feature type="compositionally biased region" description="Low complexity" evidence="1">
    <location>
        <begin position="97"/>
        <end position="109"/>
    </location>
</feature>
<feature type="compositionally biased region" description="Acidic residues" evidence="1">
    <location>
        <begin position="82"/>
        <end position="94"/>
    </location>
</feature>
<sequence length="109" mass="11513">MATYMVALLEYNHEDTTTEIVLWLISLVEGKAVPNTVRHVVVHEDIGGSGNSESDSNDCSDDDCSDNDYSDDDNNDGGWSDDGGDGDWSDDGGDGDGAMMVAMTSTVAA</sequence>
<protein>
    <submittedName>
        <fullName evidence="2">Uncharacterized protein</fullName>
    </submittedName>
</protein>
<gene>
    <name evidence="2" type="ORF">GUJ93_ZPchr0004g39329</name>
</gene>
<evidence type="ECO:0000313" key="3">
    <source>
        <dbReference type="Proteomes" id="UP000729402"/>
    </source>
</evidence>